<dbReference type="GO" id="GO:0005634">
    <property type="term" value="C:nucleus"/>
    <property type="evidence" value="ECO:0007669"/>
    <property type="project" value="TreeGrafter"/>
</dbReference>
<evidence type="ECO:0000259" key="9">
    <source>
        <dbReference type="PROSITE" id="PS50157"/>
    </source>
</evidence>
<evidence type="ECO:0000256" key="7">
    <source>
        <dbReference type="PROSITE-ProRule" id="PRU00042"/>
    </source>
</evidence>
<evidence type="ECO:0000256" key="8">
    <source>
        <dbReference type="SAM" id="MobiDB-lite"/>
    </source>
</evidence>
<reference evidence="11" key="2">
    <citation type="submission" date="2025-08" db="UniProtKB">
        <authorList>
            <consortium name="RefSeq"/>
        </authorList>
    </citation>
    <scope>IDENTIFICATION</scope>
    <source>
        <tissue evidence="11">Etiolated seedlings</tissue>
    </source>
</reference>
<dbReference type="PROSITE" id="PS00028">
    <property type="entry name" value="ZINC_FINGER_C2H2_1"/>
    <property type="match status" value="2"/>
</dbReference>
<feature type="region of interest" description="Disordered" evidence="8">
    <location>
        <begin position="129"/>
        <end position="185"/>
    </location>
</feature>
<dbReference type="GO" id="GO:0008270">
    <property type="term" value="F:zinc ion binding"/>
    <property type="evidence" value="ECO:0007669"/>
    <property type="project" value="UniProtKB-KW"/>
</dbReference>
<protein>
    <submittedName>
        <fullName evidence="11">Uncharacterized protein LOC101499993</fullName>
    </submittedName>
</protein>
<feature type="domain" description="C2H2-type" evidence="9">
    <location>
        <begin position="110"/>
        <end position="137"/>
    </location>
</feature>
<dbReference type="Pfam" id="PF13912">
    <property type="entry name" value="zf-C2H2_6"/>
    <property type="match status" value="2"/>
</dbReference>
<keyword evidence="10" id="KW-1185">Reference proteome</keyword>
<dbReference type="KEGG" id="cam:101499993"/>
<evidence type="ECO:0000256" key="3">
    <source>
        <dbReference type="ARBA" id="ARBA00022771"/>
    </source>
</evidence>
<dbReference type="eggNOG" id="KOG1721">
    <property type="taxonomic scope" value="Eukaryota"/>
</dbReference>
<feature type="compositionally biased region" description="Basic and acidic residues" evidence="8">
    <location>
        <begin position="249"/>
        <end position="263"/>
    </location>
</feature>
<dbReference type="Gene3D" id="3.30.160.60">
    <property type="entry name" value="Classic Zinc Finger"/>
    <property type="match status" value="1"/>
</dbReference>
<name>A0A1S2Y1Z9_CICAR</name>
<keyword evidence="3 7" id="KW-0863">Zinc-finger</keyword>
<feature type="domain" description="C2H2-type" evidence="9">
    <location>
        <begin position="53"/>
        <end position="80"/>
    </location>
</feature>
<dbReference type="PROSITE" id="PS50157">
    <property type="entry name" value="ZINC_FINGER_C2H2_2"/>
    <property type="match status" value="2"/>
</dbReference>
<organism evidence="10 11">
    <name type="scientific">Cicer arietinum</name>
    <name type="common">Chickpea</name>
    <name type="synonym">Garbanzo</name>
    <dbReference type="NCBI Taxonomy" id="3827"/>
    <lineage>
        <taxon>Eukaryota</taxon>
        <taxon>Viridiplantae</taxon>
        <taxon>Streptophyta</taxon>
        <taxon>Embryophyta</taxon>
        <taxon>Tracheophyta</taxon>
        <taxon>Spermatophyta</taxon>
        <taxon>Magnoliopsida</taxon>
        <taxon>eudicotyledons</taxon>
        <taxon>Gunneridae</taxon>
        <taxon>Pentapetalae</taxon>
        <taxon>rosids</taxon>
        <taxon>fabids</taxon>
        <taxon>Fabales</taxon>
        <taxon>Fabaceae</taxon>
        <taxon>Papilionoideae</taxon>
        <taxon>50 kb inversion clade</taxon>
        <taxon>NPAAA clade</taxon>
        <taxon>Hologalegina</taxon>
        <taxon>IRL clade</taxon>
        <taxon>Cicereae</taxon>
        <taxon>Cicer</taxon>
    </lineage>
</organism>
<evidence type="ECO:0000256" key="2">
    <source>
        <dbReference type="ARBA" id="ARBA00022737"/>
    </source>
</evidence>
<proteinExistence type="predicted"/>
<evidence type="ECO:0000256" key="5">
    <source>
        <dbReference type="ARBA" id="ARBA00023015"/>
    </source>
</evidence>
<evidence type="ECO:0000256" key="1">
    <source>
        <dbReference type="ARBA" id="ARBA00022723"/>
    </source>
</evidence>
<evidence type="ECO:0000256" key="4">
    <source>
        <dbReference type="ARBA" id="ARBA00022833"/>
    </source>
</evidence>
<keyword evidence="1" id="KW-0479">Metal-binding</keyword>
<feature type="compositionally biased region" description="Polar residues" evidence="8">
    <location>
        <begin position="146"/>
        <end position="161"/>
    </location>
</feature>
<dbReference type="PaxDb" id="3827-XP_004498054.1"/>
<dbReference type="InterPro" id="IPR013087">
    <property type="entry name" value="Znf_C2H2_type"/>
</dbReference>
<dbReference type="AlphaFoldDB" id="A0A1S2Y1Z9"/>
<gene>
    <name evidence="11" type="primary">LOC101499993</name>
</gene>
<dbReference type="GO" id="GO:0003700">
    <property type="term" value="F:DNA-binding transcription factor activity"/>
    <property type="evidence" value="ECO:0007669"/>
    <property type="project" value="InterPro"/>
</dbReference>
<accession>A0A1S2Y1Z9</accession>
<dbReference type="GO" id="GO:0000976">
    <property type="term" value="F:transcription cis-regulatory region binding"/>
    <property type="evidence" value="ECO:0007669"/>
    <property type="project" value="TreeGrafter"/>
</dbReference>
<dbReference type="PANTHER" id="PTHR45988:SF90">
    <property type="entry name" value="ZINC FINGER PROTEIN ZAT10-LIKE"/>
    <property type="match status" value="1"/>
</dbReference>
<evidence type="ECO:0000313" key="11">
    <source>
        <dbReference type="RefSeq" id="XP_004498054.2"/>
    </source>
</evidence>
<keyword evidence="2" id="KW-0677">Repeat</keyword>
<feature type="region of interest" description="Disordered" evidence="8">
    <location>
        <begin position="249"/>
        <end position="270"/>
    </location>
</feature>
<reference evidence="10" key="1">
    <citation type="journal article" date="2013" name="Nat. Biotechnol.">
        <title>Draft genome sequence of chickpea (Cicer arietinum) provides a resource for trait improvement.</title>
        <authorList>
            <person name="Varshney R.K."/>
            <person name="Song C."/>
            <person name="Saxena R.K."/>
            <person name="Azam S."/>
            <person name="Yu S."/>
            <person name="Sharpe A.G."/>
            <person name="Cannon S."/>
            <person name="Baek J."/>
            <person name="Rosen B.D."/>
            <person name="Tar'an B."/>
            <person name="Millan T."/>
            <person name="Zhang X."/>
            <person name="Ramsay L.D."/>
            <person name="Iwata A."/>
            <person name="Wang Y."/>
            <person name="Nelson W."/>
            <person name="Farmer A.D."/>
            <person name="Gaur P.M."/>
            <person name="Soderlund C."/>
            <person name="Penmetsa R.V."/>
            <person name="Xu C."/>
            <person name="Bharti A.K."/>
            <person name="He W."/>
            <person name="Winter P."/>
            <person name="Zhao S."/>
            <person name="Hane J.K."/>
            <person name="Carrasquilla-Garcia N."/>
            <person name="Condie J.A."/>
            <person name="Upadhyaya H.D."/>
            <person name="Luo M.C."/>
            <person name="Thudi M."/>
            <person name="Gowda C.L."/>
            <person name="Singh N.P."/>
            <person name="Lichtenzveig J."/>
            <person name="Gali K.K."/>
            <person name="Rubio J."/>
            <person name="Nadarajan N."/>
            <person name="Dolezel J."/>
            <person name="Bansal K.C."/>
            <person name="Xu X."/>
            <person name="Edwards D."/>
            <person name="Zhang G."/>
            <person name="Kahl G."/>
            <person name="Gil J."/>
            <person name="Singh K.B."/>
            <person name="Datta S.K."/>
            <person name="Jackson S.A."/>
            <person name="Wang J."/>
            <person name="Cook D.R."/>
        </authorList>
    </citation>
    <scope>NUCLEOTIDE SEQUENCE [LARGE SCALE GENOMIC DNA]</scope>
    <source>
        <strain evidence="10">cv. CDC Frontier</strain>
    </source>
</reference>
<dbReference type="InterPro" id="IPR044653">
    <property type="entry name" value="AZF1/2/3-like"/>
</dbReference>
<sequence>MDVDELQAAEREDRRSIIIMKRSCQSFDKPMKNDDFVWPLLANEMKKNGSRIFICDLCGKSFSSGNALGGHKASHNRSNLLQPPIKKHKLTIDSCSLSSPHDHDDVKHKHACVLCHKVFPSNKVLYGHMRSHSQKDSKAIQPPPITTTSPDSKKQSNNTHDQPILPTIDLEKYFPPRSHQTKKRRSKSIIDYELINVAQILCDMSRSDPKRLKLSTNIDNQKNKEHVTIVKNNNNEKKLVVRFKIPKDKEVKNNEGETKKESSHQLGSRGVVKDFDLNEIPVDVADEQAN</sequence>
<dbReference type="STRING" id="3827.A0A1S2Y1Z9"/>
<keyword evidence="6" id="KW-0804">Transcription</keyword>
<evidence type="ECO:0000256" key="6">
    <source>
        <dbReference type="ARBA" id="ARBA00023163"/>
    </source>
</evidence>
<dbReference type="InterPro" id="IPR036236">
    <property type="entry name" value="Znf_C2H2_sf"/>
</dbReference>
<dbReference type="PANTHER" id="PTHR45988">
    <property type="entry name" value="C2H2 TYPE ZINC FINGER TRANSCRIPTION FACTOR FAMILY-RELATED"/>
    <property type="match status" value="1"/>
</dbReference>
<keyword evidence="5" id="KW-0805">Transcription regulation</keyword>
<dbReference type="OrthoDB" id="1433940at2759"/>
<dbReference type="SMART" id="SM00355">
    <property type="entry name" value="ZnF_C2H2"/>
    <property type="match status" value="2"/>
</dbReference>
<dbReference type="Proteomes" id="UP000087171">
    <property type="component" value="Chromosome Ca4"/>
</dbReference>
<keyword evidence="4" id="KW-0862">Zinc</keyword>
<dbReference type="RefSeq" id="XP_004498054.2">
    <property type="nucleotide sequence ID" value="XM_004497997.3"/>
</dbReference>
<evidence type="ECO:0000313" key="10">
    <source>
        <dbReference type="Proteomes" id="UP000087171"/>
    </source>
</evidence>
<dbReference type="SUPFAM" id="SSF57667">
    <property type="entry name" value="beta-beta-alpha zinc fingers"/>
    <property type="match status" value="1"/>
</dbReference>